<dbReference type="GO" id="GO:0009007">
    <property type="term" value="F:site-specific DNA-methyltransferase (adenine-specific) activity"/>
    <property type="evidence" value="ECO:0007669"/>
    <property type="project" value="UniProtKB-EC"/>
</dbReference>
<dbReference type="PANTHER" id="PTHR33841:SF1">
    <property type="entry name" value="DNA METHYLTRANSFERASE A"/>
    <property type="match status" value="1"/>
</dbReference>
<dbReference type="OrthoDB" id="32195at2"/>
<sequence>MNKELLKEYLSGRYQGWSSFLDNVIFPIFGQEDFEDGFEAELLDSQPERRQLAQATGIHSMKQVGKIYVGVEPLQIFDVTVSDRVMMERNRVNIQRLVRTVMDQFSCAFMLFHYEDDTRWDWRFTYCRKSGNKEESTDSKRYTFLLGPGQSCRTATDNFMGLYDKRDSLEIKDIEDAFNVEALSKEFFGKYKAQYEAFVSYMIKPDNGMRQNFIDTDFDHTGMTADKIRDREEKPIRDYVKKLFGRIVFLHFLQKKGWLGVPAGKEWGEGDHNFMLHLFENASEEQKENFLDDILEDLFAKGLDCNRSDRGDLYDTKVEGFRNHRIPYLNGGLFERDNLDEKTVCFPSNYFKDLLTMLSQYNFTIDENDPNDAEVGVDPEMLGRIFENLLEDNKDKGAFYTPKEIVQYMCRESLIAYLQTDQREEDKEPIRQFVTTHDVESLGELKEEIEQKLIEVKICDPAIGSGAFPMGLLRELFLCRSAIELNIVEKAADIKRHIIQNNIYGVDIERGAVEIARLRFWLALIVEEKSPEVLPNLDFKIMQGNSLLEQYKGVDLSTMTENKLKSGQVMTIFDNMLEDYRKKLRDKLAEYYACPAHDKKVQLRRDIVDIVKQQLIEQHIYIDFENLDLSANSQFFLWHTWFHDVFSRPSKEGFDIVIGNPPYISTKGVTIEDKRKYEKEFGFSDDTYNLFTFKGMSLLKDGGSLSYIIPKTFWTTQTKRNMRDLILSNQINYIFDTTNPFDAVMVDTCIIQVVKHSMPKEHLIRFMDGTKDLSNPLIFPPIKQDIYLDTQNSVIFKPTDLNLRIYQLYGHKVKELYEKWWDKIETSRKIAKNQQELEAYRASLKPGDVALLGCLTEGGQGLATANNGKYIAVRRSTKLAKNIISSRPKKLAEAIKKKKVSIPQMANFANENDFLDSLSEKEIATLFDSLKEQYGRDIFDKGYIYKIIEDSELANVDELSEEEKENGIDTSKNYYVPYDKGDKEGNRWYLETPFAIAWSKENVQFLKTNSGKKGEGMPVVRNPQFYFREGFCWIDVNSTYLKARIKSNGVFDVLSMSLFTITELPDWYYVSLINSEFISLYVDNFINNTSHFQINDARQLPVIIPTQEELCDLQRIVQQAIDLKKHSFSPSLNISVEEKKLEEIQCLLNQKVLTLYRI</sequence>
<dbReference type="GeneID" id="84808010"/>
<dbReference type="GO" id="GO:0006304">
    <property type="term" value="P:DNA modification"/>
    <property type="evidence" value="ECO:0007669"/>
    <property type="project" value="InterPro"/>
</dbReference>
<dbReference type="KEGG" id="cgh:CGC50_05450"/>
<dbReference type="PANTHER" id="PTHR33841">
    <property type="entry name" value="DNA METHYLTRANSFERASE YEEA-RELATED"/>
    <property type="match status" value="1"/>
</dbReference>
<keyword evidence="3" id="KW-0808">Transferase</keyword>
<dbReference type="GO" id="GO:0032259">
    <property type="term" value="P:methylation"/>
    <property type="evidence" value="ECO:0007669"/>
    <property type="project" value="UniProtKB-KW"/>
</dbReference>
<evidence type="ECO:0000256" key="4">
    <source>
        <dbReference type="ARBA" id="ARBA00022691"/>
    </source>
</evidence>
<name>A0A250FNR1_9FLAO</name>
<reference evidence="8" key="1">
    <citation type="submission" date="2017-06" db="EMBL/GenBank/DDBJ databases">
        <title>Capnocytophaga spp. assemblies.</title>
        <authorList>
            <person name="Gulvik C.A."/>
        </authorList>
    </citation>
    <scope>NUCLEOTIDE SEQUENCE [LARGE SCALE GENOMIC DNA]</scope>
    <source>
        <strain evidence="8">H1496</strain>
    </source>
</reference>
<protein>
    <recommendedName>
        <fullName evidence="1">site-specific DNA-methyltransferase (adenine-specific)</fullName>
        <ecNumber evidence="1">2.1.1.72</ecNumber>
    </recommendedName>
</protein>
<dbReference type="Pfam" id="PF07669">
    <property type="entry name" value="Eco57I"/>
    <property type="match status" value="1"/>
</dbReference>
<dbReference type="AlphaFoldDB" id="A0A250FNR1"/>
<keyword evidence="4" id="KW-0949">S-adenosyl-L-methionine</keyword>
<feature type="domain" description="Type II methyltransferase M.TaqI-like" evidence="6">
    <location>
        <begin position="501"/>
        <end position="737"/>
    </location>
</feature>
<dbReference type="GO" id="GO:0004519">
    <property type="term" value="F:endonuclease activity"/>
    <property type="evidence" value="ECO:0007669"/>
    <property type="project" value="UniProtKB-KW"/>
</dbReference>
<evidence type="ECO:0000256" key="5">
    <source>
        <dbReference type="ARBA" id="ARBA00047942"/>
    </source>
</evidence>
<dbReference type="RefSeq" id="WP_095910009.1">
    <property type="nucleotide sequence ID" value="NZ_CP022386.1"/>
</dbReference>
<dbReference type="GO" id="GO:0003676">
    <property type="term" value="F:nucleic acid binding"/>
    <property type="evidence" value="ECO:0007669"/>
    <property type="project" value="InterPro"/>
</dbReference>
<gene>
    <name evidence="7" type="ORF">CGC50_05450</name>
</gene>
<keyword evidence="7" id="KW-0378">Hydrolase</keyword>
<dbReference type="Gene3D" id="3.40.50.150">
    <property type="entry name" value="Vaccinia Virus protein VP39"/>
    <property type="match status" value="1"/>
</dbReference>
<dbReference type="InterPro" id="IPR050953">
    <property type="entry name" value="N4_N6_ade-DNA_methylase"/>
</dbReference>
<evidence type="ECO:0000256" key="1">
    <source>
        <dbReference type="ARBA" id="ARBA00011900"/>
    </source>
</evidence>
<keyword evidence="2" id="KW-0489">Methyltransferase</keyword>
<dbReference type="EMBL" id="CP022386">
    <property type="protein sequence ID" value="ATA86661.1"/>
    <property type="molecule type" value="Genomic_DNA"/>
</dbReference>
<organism evidence="7 8">
    <name type="scientific">Capnocytophaga gingivalis</name>
    <dbReference type="NCBI Taxonomy" id="1017"/>
    <lineage>
        <taxon>Bacteria</taxon>
        <taxon>Pseudomonadati</taxon>
        <taxon>Bacteroidota</taxon>
        <taxon>Flavobacteriia</taxon>
        <taxon>Flavobacteriales</taxon>
        <taxon>Flavobacteriaceae</taxon>
        <taxon>Capnocytophaga</taxon>
    </lineage>
</organism>
<dbReference type="Proteomes" id="UP000217250">
    <property type="component" value="Chromosome"/>
</dbReference>
<dbReference type="PROSITE" id="PS00092">
    <property type="entry name" value="N6_MTASE"/>
    <property type="match status" value="1"/>
</dbReference>
<dbReference type="PRINTS" id="PR00507">
    <property type="entry name" value="N12N6MTFRASE"/>
</dbReference>
<keyword evidence="7" id="KW-0540">Nuclease</keyword>
<dbReference type="InterPro" id="IPR002052">
    <property type="entry name" value="DNA_methylase_N6_adenine_CS"/>
</dbReference>
<dbReference type="InterPro" id="IPR011639">
    <property type="entry name" value="MethylTrfase_TaqI-like_dom"/>
</dbReference>
<comment type="catalytic activity">
    <reaction evidence="5">
        <text>a 2'-deoxyadenosine in DNA + S-adenosyl-L-methionine = an N(6)-methyl-2'-deoxyadenosine in DNA + S-adenosyl-L-homocysteine + H(+)</text>
        <dbReference type="Rhea" id="RHEA:15197"/>
        <dbReference type="Rhea" id="RHEA-COMP:12418"/>
        <dbReference type="Rhea" id="RHEA-COMP:12419"/>
        <dbReference type="ChEBI" id="CHEBI:15378"/>
        <dbReference type="ChEBI" id="CHEBI:57856"/>
        <dbReference type="ChEBI" id="CHEBI:59789"/>
        <dbReference type="ChEBI" id="CHEBI:90615"/>
        <dbReference type="ChEBI" id="CHEBI:90616"/>
        <dbReference type="EC" id="2.1.1.72"/>
    </reaction>
</comment>
<evidence type="ECO:0000313" key="8">
    <source>
        <dbReference type="Proteomes" id="UP000217250"/>
    </source>
</evidence>
<dbReference type="EC" id="2.1.1.72" evidence="1"/>
<evidence type="ECO:0000313" key="7">
    <source>
        <dbReference type="EMBL" id="ATA86661.1"/>
    </source>
</evidence>
<proteinExistence type="predicted"/>
<evidence type="ECO:0000256" key="2">
    <source>
        <dbReference type="ARBA" id="ARBA00022603"/>
    </source>
</evidence>
<evidence type="ECO:0000259" key="6">
    <source>
        <dbReference type="Pfam" id="PF07669"/>
    </source>
</evidence>
<evidence type="ECO:0000256" key="3">
    <source>
        <dbReference type="ARBA" id="ARBA00022679"/>
    </source>
</evidence>
<dbReference type="REBASE" id="218460">
    <property type="entry name" value="CgiH1496ORF5450P"/>
</dbReference>
<dbReference type="InterPro" id="IPR029063">
    <property type="entry name" value="SAM-dependent_MTases_sf"/>
</dbReference>
<keyword evidence="7" id="KW-0255">Endonuclease</keyword>
<accession>A0A250FNR1</accession>
<dbReference type="SUPFAM" id="SSF53335">
    <property type="entry name" value="S-adenosyl-L-methionine-dependent methyltransferases"/>
    <property type="match status" value="1"/>
</dbReference>